<dbReference type="STRING" id="62062.ENSHHUP00000088109"/>
<dbReference type="PANTHER" id="PTHR12944:SF2">
    <property type="entry name" value="O-PHOSPHOSERYL-TRNA(SEC) SELENIUM TRANSFERASE"/>
    <property type="match status" value="1"/>
</dbReference>
<evidence type="ECO:0000256" key="3">
    <source>
        <dbReference type="ARBA" id="ARBA00022898"/>
    </source>
</evidence>
<sequence>MSLDGLQTQSGKSVTQLGSMLFGDRVVALGNKQMVSGHMFCGFMSHLEAYPHLYLNAASAVGITRDDVTLHQKTGQVPEEPQEGKQCKKWFTIASHRPGGKM</sequence>
<dbReference type="Proteomes" id="UP000314982">
    <property type="component" value="Unassembled WGS sequence"/>
</dbReference>
<proteinExistence type="predicted"/>
<organism evidence="6 7">
    <name type="scientific">Hucho hucho</name>
    <name type="common">huchen</name>
    <dbReference type="NCBI Taxonomy" id="62062"/>
    <lineage>
        <taxon>Eukaryota</taxon>
        <taxon>Metazoa</taxon>
        <taxon>Chordata</taxon>
        <taxon>Craniata</taxon>
        <taxon>Vertebrata</taxon>
        <taxon>Euteleostomi</taxon>
        <taxon>Actinopterygii</taxon>
        <taxon>Neopterygii</taxon>
        <taxon>Teleostei</taxon>
        <taxon>Protacanthopterygii</taxon>
        <taxon>Salmoniformes</taxon>
        <taxon>Salmonidae</taxon>
        <taxon>Salmoninae</taxon>
        <taxon>Hucho</taxon>
    </lineage>
</organism>
<dbReference type="Pfam" id="PF05889">
    <property type="entry name" value="SepSecS"/>
    <property type="match status" value="1"/>
</dbReference>
<keyword evidence="4" id="KW-0648">Protein biosynthesis</keyword>
<dbReference type="PANTHER" id="PTHR12944">
    <property type="entry name" value="SOLUBLE LIVER ANTIGEN/LIVER PANCREAS ANTIGEN"/>
    <property type="match status" value="1"/>
</dbReference>
<keyword evidence="3" id="KW-0663">Pyridoxal phosphate</keyword>
<keyword evidence="7" id="KW-1185">Reference proteome</keyword>
<dbReference type="GO" id="GO:0000049">
    <property type="term" value="F:tRNA binding"/>
    <property type="evidence" value="ECO:0007669"/>
    <property type="project" value="TreeGrafter"/>
</dbReference>
<name>A0A4W5RTX4_9TELE</name>
<evidence type="ECO:0000256" key="5">
    <source>
        <dbReference type="ARBA" id="ARBA00023266"/>
    </source>
</evidence>
<reference evidence="6" key="2">
    <citation type="submission" date="2025-08" db="UniProtKB">
        <authorList>
            <consortium name="Ensembl"/>
        </authorList>
    </citation>
    <scope>IDENTIFICATION</scope>
</reference>
<comment type="cofactor">
    <cofactor evidence="1">
        <name>pyridoxal 5'-phosphate</name>
        <dbReference type="ChEBI" id="CHEBI:597326"/>
    </cofactor>
</comment>
<keyword evidence="5" id="KW-0711">Selenium</keyword>
<reference evidence="7" key="1">
    <citation type="submission" date="2018-06" db="EMBL/GenBank/DDBJ databases">
        <title>Genome assembly of Danube salmon.</title>
        <authorList>
            <person name="Macqueen D.J."/>
            <person name="Gundappa M.K."/>
        </authorList>
    </citation>
    <scope>NUCLEOTIDE SEQUENCE [LARGE SCALE GENOMIC DNA]</scope>
</reference>
<dbReference type="InterPro" id="IPR008829">
    <property type="entry name" value="SepSecS/SepCysS"/>
</dbReference>
<evidence type="ECO:0000256" key="2">
    <source>
        <dbReference type="ARBA" id="ARBA00022679"/>
    </source>
</evidence>
<dbReference type="GO" id="GO:0001514">
    <property type="term" value="P:selenocysteine incorporation"/>
    <property type="evidence" value="ECO:0007669"/>
    <property type="project" value="TreeGrafter"/>
</dbReference>
<dbReference type="InterPro" id="IPR019872">
    <property type="entry name" value="Sec-tRNA_Se_transferase"/>
</dbReference>
<accession>A0A4W5RTX4</accession>
<dbReference type="InterPro" id="IPR015422">
    <property type="entry name" value="PyrdxlP-dep_Trfase_small"/>
</dbReference>
<protein>
    <submittedName>
        <fullName evidence="6">Uncharacterized protein</fullName>
    </submittedName>
</protein>
<evidence type="ECO:0000256" key="4">
    <source>
        <dbReference type="ARBA" id="ARBA00022917"/>
    </source>
</evidence>
<keyword evidence="2" id="KW-0808">Transferase</keyword>
<dbReference type="AlphaFoldDB" id="A0A4W5RTX4"/>
<evidence type="ECO:0000313" key="6">
    <source>
        <dbReference type="Ensembl" id="ENSHHUP00000088109.1"/>
    </source>
</evidence>
<evidence type="ECO:0000313" key="7">
    <source>
        <dbReference type="Proteomes" id="UP000314982"/>
    </source>
</evidence>
<dbReference type="GO" id="GO:0098621">
    <property type="term" value="F:O-phosphoseryl-tRNA(Sec) selenium transferase activity"/>
    <property type="evidence" value="ECO:0007669"/>
    <property type="project" value="InterPro"/>
</dbReference>
<dbReference type="GO" id="GO:0001717">
    <property type="term" value="P:conversion of seryl-tRNAsec to selenocys-tRNAsec"/>
    <property type="evidence" value="ECO:0007669"/>
    <property type="project" value="InterPro"/>
</dbReference>
<dbReference type="Ensembl" id="ENSHHUT00000090852.1">
    <property type="protein sequence ID" value="ENSHHUP00000088109.1"/>
    <property type="gene ID" value="ENSHHUG00000050932.1"/>
</dbReference>
<dbReference type="Gene3D" id="3.90.1150.10">
    <property type="entry name" value="Aspartate Aminotransferase, domain 1"/>
    <property type="match status" value="1"/>
</dbReference>
<reference evidence="6" key="3">
    <citation type="submission" date="2025-09" db="UniProtKB">
        <authorList>
            <consortium name="Ensembl"/>
        </authorList>
    </citation>
    <scope>IDENTIFICATION</scope>
</reference>
<evidence type="ECO:0000256" key="1">
    <source>
        <dbReference type="ARBA" id="ARBA00001933"/>
    </source>
</evidence>